<dbReference type="Proteomes" id="UP000050996">
    <property type="component" value="Unassembled WGS sequence"/>
</dbReference>
<dbReference type="CDD" id="cd00838">
    <property type="entry name" value="MPP_superfamily"/>
    <property type="match status" value="1"/>
</dbReference>
<comment type="caution">
    <text evidence="3">The sequence shown here is derived from an EMBL/GenBank/DDBJ whole genome shotgun (WGS) entry which is preliminary data.</text>
</comment>
<sequence>MGSIAVISDIHGNLTALEAVLENIKNRGIHTIFCLGDLIGKGPNSQRSVERIREVCDVVILGNWDDFIQKPVEFEEVEWHQDQLSEDSLAYLGTLPFHYDFYMSGKYVRLYHASAKSIYHRVVPMRDSYEEKLAMFENTEWIAGNEEGKVPDVVGYGDIHAALIEPVHPYKTLFNCGSVGNSLDIPQATYAILHGEYLSADPAPFSIEIVRVPYDVEKELAIAEEMGLPNWEAYAFELREAKYRGAFKSKK</sequence>
<dbReference type="PANTHER" id="PTHR42850:SF2">
    <property type="entry name" value="BLL5683 PROTEIN"/>
    <property type="match status" value="1"/>
</dbReference>
<feature type="domain" description="Calcineurin-like phosphoesterase" evidence="2">
    <location>
        <begin position="4"/>
        <end position="194"/>
    </location>
</feature>
<dbReference type="PIRSF" id="PIRSF000883">
    <property type="entry name" value="Pesterase_MJ0912"/>
    <property type="match status" value="1"/>
</dbReference>
<gene>
    <name evidence="3" type="ORF">AN957_03570</name>
</gene>
<dbReference type="Pfam" id="PF12850">
    <property type="entry name" value="Metallophos_2"/>
    <property type="match status" value="1"/>
</dbReference>
<dbReference type="InterPro" id="IPR050126">
    <property type="entry name" value="Ap4A_hydrolase"/>
</dbReference>
<keyword evidence="4" id="KW-1185">Reference proteome</keyword>
<dbReference type="AlphaFoldDB" id="A0A0Q3T2W3"/>
<evidence type="ECO:0000259" key="2">
    <source>
        <dbReference type="Pfam" id="PF12850"/>
    </source>
</evidence>
<evidence type="ECO:0000256" key="1">
    <source>
        <dbReference type="ARBA" id="ARBA00008950"/>
    </source>
</evidence>
<dbReference type="STRING" id="1637975.AN957_03570"/>
<evidence type="ECO:0000313" key="3">
    <source>
        <dbReference type="EMBL" id="KQL17781.1"/>
    </source>
</evidence>
<dbReference type="PATRIC" id="fig|1637975.4.peg.379"/>
<protein>
    <submittedName>
        <fullName evidence="3">Serine/threonine protein phosphatase</fullName>
    </submittedName>
</protein>
<evidence type="ECO:0000313" key="4">
    <source>
        <dbReference type="Proteomes" id="UP000050996"/>
    </source>
</evidence>
<dbReference type="SUPFAM" id="SSF56300">
    <property type="entry name" value="Metallo-dependent phosphatases"/>
    <property type="match status" value="1"/>
</dbReference>
<dbReference type="RefSeq" id="WP_053479265.1">
    <property type="nucleotide sequence ID" value="NZ_CP085712.1"/>
</dbReference>
<dbReference type="GO" id="GO:0005737">
    <property type="term" value="C:cytoplasm"/>
    <property type="evidence" value="ECO:0007669"/>
    <property type="project" value="TreeGrafter"/>
</dbReference>
<organism evidence="3 4">
    <name type="scientific">Cytobacillus solani</name>
    <dbReference type="NCBI Taxonomy" id="1637975"/>
    <lineage>
        <taxon>Bacteria</taxon>
        <taxon>Bacillati</taxon>
        <taxon>Bacillota</taxon>
        <taxon>Bacilli</taxon>
        <taxon>Bacillales</taxon>
        <taxon>Bacillaceae</taxon>
        <taxon>Cytobacillus</taxon>
    </lineage>
</organism>
<accession>A0A0Q3T2W3</accession>
<dbReference type="InterPro" id="IPR024654">
    <property type="entry name" value="Calcineurin-like_PHP_lpxH"/>
</dbReference>
<dbReference type="EMBL" id="LJIX01000006">
    <property type="protein sequence ID" value="KQL17781.1"/>
    <property type="molecule type" value="Genomic_DNA"/>
</dbReference>
<comment type="similarity">
    <text evidence="1">Belongs to the metallophosphoesterase superfamily. YfcE family.</text>
</comment>
<dbReference type="InterPro" id="IPR029052">
    <property type="entry name" value="Metallo-depent_PP-like"/>
</dbReference>
<dbReference type="GO" id="GO:0016791">
    <property type="term" value="F:phosphatase activity"/>
    <property type="evidence" value="ECO:0007669"/>
    <property type="project" value="TreeGrafter"/>
</dbReference>
<dbReference type="PANTHER" id="PTHR42850">
    <property type="entry name" value="METALLOPHOSPHOESTERASE"/>
    <property type="match status" value="1"/>
</dbReference>
<proteinExistence type="inferred from homology"/>
<dbReference type="Gene3D" id="3.60.21.10">
    <property type="match status" value="1"/>
</dbReference>
<dbReference type="InterPro" id="IPR011152">
    <property type="entry name" value="Pesterase_MJ0912"/>
</dbReference>
<reference evidence="3 4" key="1">
    <citation type="submission" date="2015-09" db="EMBL/GenBank/DDBJ databases">
        <title>Genome sequencing project for genomic taxonomy and phylogenomics of Bacillus-like bacteria.</title>
        <authorList>
            <person name="Liu B."/>
            <person name="Wang J."/>
            <person name="Zhu Y."/>
            <person name="Liu G."/>
            <person name="Chen Q."/>
            <person name="Chen Z."/>
            <person name="Lan J."/>
            <person name="Che J."/>
            <person name="Ge C."/>
            <person name="Shi H."/>
            <person name="Pan Z."/>
            <person name="Liu X."/>
        </authorList>
    </citation>
    <scope>NUCLEOTIDE SEQUENCE [LARGE SCALE GENOMIC DNA]</scope>
    <source>
        <strain evidence="3 4">FJAT-18043</strain>
    </source>
</reference>
<name>A0A0Q3T2W3_9BACI</name>